<dbReference type="RefSeq" id="WP_121928303.1">
    <property type="nucleotide sequence ID" value="NZ_JBAHVG010000043.1"/>
</dbReference>
<organism evidence="1 2">
    <name type="scientific">Corynebacterium macginleyi</name>
    <dbReference type="NCBI Taxonomy" id="38290"/>
    <lineage>
        <taxon>Bacteria</taxon>
        <taxon>Bacillati</taxon>
        <taxon>Actinomycetota</taxon>
        <taxon>Actinomycetes</taxon>
        <taxon>Mycobacteriales</taxon>
        <taxon>Corynebacteriaceae</taxon>
        <taxon>Corynebacterium</taxon>
    </lineage>
</organism>
<dbReference type="AlphaFoldDB" id="A0A3M0FV46"/>
<name>A0A3M0FV46_9CORY</name>
<proteinExistence type="predicted"/>
<dbReference type="EMBL" id="REGC01000032">
    <property type="protein sequence ID" value="RMB56378.1"/>
    <property type="molecule type" value="Genomic_DNA"/>
</dbReference>
<accession>A0A3M0FV46</accession>
<reference evidence="1 2" key="1">
    <citation type="submission" date="2018-10" db="EMBL/GenBank/DDBJ databases">
        <title>Corynebacterium macginleyi genome sequencing and assembly of the type strain and two clinical samples.</title>
        <authorList>
            <person name="Bernier A.-M."/>
            <person name="Bernard K."/>
        </authorList>
    </citation>
    <scope>NUCLEOTIDE SEQUENCE [LARGE SCALE GENOMIC DNA]</scope>
    <source>
        <strain evidence="1 2">NML 120205</strain>
    </source>
</reference>
<comment type="caution">
    <text evidence="1">The sequence shown here is derived from an EMBL/GenBank/DDBJ whole genome shotgun (WGS) entry which is preliminary data.</text>
</comment>
<evidence type="ECO:0000313" key="2">
    <source>
        <dbReference type="Proteomes" id="UP000270649"/>
    </source>
</evidence>
<gene>
    <name evidence="1" type="ORF">D9543_11315</name>
</gene>
<evidence type="ECO:0000313" key="1">
    <source>
        <dbReference type="EMBL" id="RMB56378.1"/>
    </source>
</evidence>
<protein>
    <submittedName>
        <fullName evidence="1">Uncharacterized protein</fullName>
    </submittedName>
</protein>
<dbReference type="Proteomes" id="UP000270649">
    <property type="component" value="Unassembled WGS sequence"/>
</dbReference>
<sequence length="123" mass="13790">MRVPNTEFIIKNPFPSEIDDAAENYVEATKVHRRTMGLDLPNISKVSAMTEVIKATFHSTKSMSGPRDILLPEPGSIAFEKQSQEQPINDRLADVLRRRSSVREILPSAPISLGVARKSWTRC</sequence>